<dbReference type="Proteomes" id="UP001333818">
    <property type="component" value="Unassembled WGS sequence"/>
</dbReference>
<accession>A0AAW9Q4T5</accession>
<sequence length="96" mass="10971">MLNAETTTQSSSVRQSLIQEIEQTSDYVLGEVLDFLLFVRARHSQLQAKMEVDDFEAIEDYDEPKEKILEDLCLSLQDAKAGRVHDISELWIGIDV</sequence>
<dbReference type="AlphaFoldDB" id="A0AAW9Q4T5"/>
<gene>
    <name evidence="1" type="ORF">V2H45_20675</name>
</gene>
<keyword evidence="2" id="KW-1185">Reference proteome</keyword>
<dbReference type="RefSeq" id="WP_330485601.1">
    <property type="nucleotide sequence ID" value="NZ_JAZBJZ010000115.1"/>
</dbReference>
<evidence type="ECO:0000313" key="2">
    <source>
        <dbReference type="Proteomes" id="UP001333818"/>
    </source>
</evidence>
<organism evidence="1 2">
    <name type="scientific">Tumidithrix elongata BACA0141</name>
    <dbReference type="NCBI Taxonomy" id="2716417"/>
    <lineage>
        <taxon>Bacteria</taxon>
        <taxon>Bacillati</taxon>
        <taxon>Cyanobacteriota</taxon>
        <taxon>Cyanophyceae</taxon>
        <taxon>Pseudanabaenales</taxon>
        <taxon>Pseudanabaenaceae</taxon>
        <taxon>Tumidithrix</taxon>
        <taxon>Tumidithrix elongata</taxon>
    </lineage>
</organism>
<comment type="caution">
    <text evidence="1">The sequence shown here is derived from an EMBL/GenBank/DDBJ whole genome shotgun (WGS) entry which is preliminary data.</text>
</comment>
<name>A0AAW9Q4T5_9CYAN</name>
<proteinExistence type="predicted"/>
<evidence type="ECO:0000313" key="1">
    <source>
        <dbReference type="EMBL" id="MEE3719164.1"/>
    </source>
</evidence>
<evidence type="ECO:0008006" key="3">
    <source>
        <dbReference type="Google" id="ProtNLM"/>
    </source>
</evidence>
<reference evidence="1" key="1">
    <citation type="submission" date="2024-01" db="EMBL/GenBank/DDBJ databases">
        <title>Bank of Algae and Cyanobacteria of the Azores (BACA) strain genomes.</title>
        <authorList>
            <person name="Luz R."/>
            <person name="Cordeiro R."/>
            <person name="Fonseca A."/>
            <person name="Goncalves V."/>
        </authorList>
    </citation>
    <scope>NUCLEOTIDE SEQUENCE</scope>
    <source>
        <strain evidence="1">BACA0141</strain>
    </source>
</reference>
<protein>
    <recommendedName>
        <fullName evidence="3">DUF2281 domain-containing protein</fullName>
    </recommendedName>
</protein>
<dbReference type="EMBL" id="JAZBJZ010000115">
    <property type="protein sequence ID" value="MEE3719164.1"/>
    <property type="molecule type" value="Genomic_DNA"/>
</dbReference>